<dbReference type="RefSeq" id="WP_189048248.1">
    <property type="nucleotide sequence ID" value="NZ_BMJQ01000009.1"/>
</dbReference>
<proteinExistence type="predicted"/>
<evidence type="ECO:0000313" key="1">
    <source>
        <dbReference type="EMBL" id="GGF26809.1"/>
    </source>
</evidence>
<name>A0A8J2YW72_9PROT</name>
<dbReference type="Gene3D" id="3.40.50.300">
    <property type="entry name" value="P-loop containing nucleotide triphosphate hydrolases"/>
    <property type="match status" value="1"/>
</dbReference>
<dbReference type="Proteomes" id="UP000646365">
    <property type="component" value="Unassembled WGS sequence"/>
</dbReference>
<keyword evidence="2" id="KW-1185">Reference proteome</keyword>
<reference evidence="1" key="2">
    <citation type="submission" date="2020-09" db="EMBL/GenBank/DDBJ databases">
        <authorList>
            <person name="Sun Q."/>
            <person name="Zhou Y."/>
        </authorList>
    </citation>
    <scope>NUCLEOTIDE SEQUENCE</scope>
    <source>
        <strain evidence="1">CGMCC 1.15725</strain>
    </source>
</reference>
<organism evidence="1 2">
    <name type="scientific">Aliidongia dinghuensis</name>
    <dbReference type="NCBI Taxonomy" id="1867774"/>
    <lineage>
        <taxon>Bacteria</taxon>
        <taxon>Pseudomonadati</taxon>
        <taxon>Pseudomonadota</taxon>
        <taxon>Alphaproteobacteria</taxon>
        <taxon>Rhodospirillales</taxon>
        <taxon>Dongiaceae</taxon>
        <taxon>Aliidongia</taxon>
    </lineage>
</organism>
<dbReference type="SUPFAM" id="SSF52540">
    <property type="entry name" value="P-loop containing nucleoside triphosphate hydrolases"/>
    <property type="match status" value="1"/>
</dbReference>
<reference evidence="1" key="1">
    <citation type="journal article" date="2014" name="Int. J. Syst. Evol. Microbiol.">
        <title>Complete genome sequence of Corynebacterium casei LMG S-19264T (=DSM 44701T), isolated from a smear-ripened cheese.</title>
        <authorList>
            <consortium name="US DOE Joint Genome Institute (JGI-PGF)"/>
            <person name="Walter F."/>
            <person name="Albersmeier A."/>
            <person name="Kalinowski J."/>
            <person name="Ruckert C."/>
        </authorList>
    </citation>
    <scope>NUCLEOTIDE SEQUENCE</scope>
    <source>
        <strain evidence="1">CGMCC 1.15725</strain>
    </source>
</reference>
<sequence length="337" mass="37395">MSVDLVPLDGCVPLRTRWQAGEPWIDWCHLGTARFGEPFFEETIGAQLRKPANLLFQPRTPLAVAEAWLVRDPPVPPTGFVFHMSRCGSTLMSQMLAASPRHVAISEAIPIDTVLRPDLNPADLDDETRIRLLRAVVGGLGQRRVGDEERLFIKFDCWHVLDLALIRRAFPTVPWLFLYREPIEVLVSQLKRRGVQTVPGMMPPQVFGIDFAAAVAMPPTDYCAQVLAQMCRAALVQCQGGEGLLVNYAELPEALWTKVPAHFAVDWTPGERAAMAEVLKVDSKSPSFAFVPDAEEKQRLAPEPARLAAARWLEPVYRELEALRFGVPAPSAFASLA</sequence>
<evidence type="ECO:0000313" key="2">
    <source>
        <dbReference type="Proteomes" id="UP000646365"/>
    </source>
</evidence>
<protein>
    <recommendedName>
        <fullName evidence="3">Aspartyl beta-hydroxylase</fullName>
    </recommendedName>
</protein>
<comment type="caution">
    <text evidence="1">The sequence shown here is derived from an EMBL/GenBank/DDBJ whole genome shotgun (WGS) entry which is preliminary data.</text>
</comment>
<dbReference type="InterPro" id="IPR027417">
    <property type="entry name" value="P-loop_NTPase"/>
</dbReference>
<dbReference type="AlphaFoldDB" id="A0A8J2YW72"/>
<accession>A0A8J2YW72</accession>
<gene>
    <name evidence="1" type="ORF">GCM10011611_36040</name>
</gene>
<evidence type="ECO:0008006" key="3">
    <source>
        <dbReference type="Google" id="ProtNLM"/>
    </source>
</evidence>
<dbReference type="EMBL" id="BMJQ01000009">
    <property type="protein sequence ID" value="GGF26809.1"/>
    <property type="molecule type" value="Genomic_DNA"/>
</dbReference>